<evidence type="ECO:0000256" key="1">
    <source>
        <dbReference type="ARBA" id="ARBA00023004"/>
    </source>
</evidence>
<dbReference type="AlphaFoldDB" id="A0A2S1YHP8"/>
<reference evidence="3 4" key="1">
    <citation type="submission" date="2018-05" db="EMBL/GenBank/DDBJ databases">
        <title>Genome sequencing of Flavobacterium sp. HYN0056.</title>
        <authorList>
            <person name="Yi H."/>
            <person name="Baek C."/>
        </authorList>
    </citation>
    <scope>NUCLEOTIDE SEQUENCE [LARGE SCALE GENOMIC DNA]</scope>
    <source>
        <strain evidence="3 4">HYN0056</strain>
    </source>
</reference>
<dbReference type="InterPro" id="IPR008988">
    <property type="entry name" value="Transcriptional_repressor_C"/>
</dbReference>
<proteinExistence type="predicted"/>
<keyword evidence="4" id="KW-1185">Reference proteome</keyword>
<dbReference type="PANTHER" id="PTHR42954:SF2">
    <property type="entry name" value="FE(2+) TRANSPORT PROTEIN A"/>
    <property type="match status" value="1"/>
</dbReference>
<evidence type="ECO:0000259" key="2">
    <source>
        <dbReference type="SMART" id="SM00899"/>
    </source>
</evidence>
<dbReference type="SMART" id="SM00899">
    <property type="entry name" value="FeoA"/>
    <property type="match status" value="1"/>
</dbReference>
<dbReference type="SUPFAM" id="SSF50037">
    <property type="entry name" value="C-terminal domain of transcriptional repressors"/>
    <property type="match status" value="1"/>
</dbReference>
<evidence type="ECO:0000313" key="3">
    <source>
        <dbReference type="EMBL" id="AWK03579.1"/>
    </source>
</evidence>
<feature type="domain" description="Ferrous iron transporter FeoA-like" evidence="2">
    <location>
        <begin position="3"/>
        <end position="74"/>
    </location>
</feature>
<dbReference type="Gene3D" id="2.30.30.90">
    <property type="match status" value="1"/>
</dbReference>
<name>A0A2S1YHP8_9FLAO</name>
<dbReference type="InterPro" id="IPR038157">
    <property type="entry name" value="FeoA_core_dom"/>
</dbReference>
<dbReference type="PANTHER" id="PTHR42954">
    <property type="entry name" value="FE(2+) TRANSPORT PROTEIN A"/>
    <property type="match status" value="1"/>
</dbReference>
<evidence type="ECO:0000313" key="4">
    <source>
        <dbReference type="Proteomes" id="UP000245250"/>
    </source>
</evidence>
<sequence>MQNTIHTLKKGEKAIIKDFDIDLIPLKLLEMGCLPGSVVELLQIAPLGDPLYLDINGSHVAIRIETAREIEVELIQNNL</sequence>
<dbReference type="OrthoDB" id="9811076at2"/>
<dbReference type="Pfam" id="PF04023">
    <property type="entry name" value="FeoA"/>
    <property type="match status" value="1"/>
</dbReference>
<keyword evidence="1" id="KW-0408">Iron</keyword>
<dbReference type="KEGG" id="fcr:HYN56_04820"/>
<dbReference type="GO" id="GO:0046914">
    <property type="term" value="F:transition metal ion binding"/>
    <property type="evidence" value="ECO:0007669"/>
    <property type="project" value="InterPro"/>
</dbReference>
<dbReference type="Proteomes" id="UP000245250">
    <property type="component" value="Chromosome"/>
</dbReference>
<organism evidence="3 4">
    <name type="scientific">Flavobacterium crocinum</name>
    <dbReference type="NCBI Taxonomy" id="2183896"/>
    <lineage>
        <taxon>Bacteria</taxon>
        <taxon>Pseudomonadati</taxon>
        <taxon>Bacteroidota</taxon>
        <taxon>Flavobacteriia</taxon>
        <taxon>Flavobacteriales</taxon>
        <taxon>Flavobacteriaceae</taxon>
        <taxon>Flavobacterium</taxon>
    </lineage>
</organism>
<accession>A0A2S1YHP8</accession>
<dbReference type="EMBL" id="CP029255">
    <property type="protein sequence ID" value="AWK03579.1"/>
    <property type="molecule type" value="Genomic_DNA"/>
</dbReference>
<protein>
    <submittedName>
        <fullName evidence="3">Ferrous iron transport protein A</fullName>
    </submittedName>
</protein>
<dbReference type="InterPro" id="IPR007167">
    <property type="entry name" value="Fe-transptr_FeoA-like"/>
</dbReference>
<gene>
    <name evidence="3" type="ORF">HYN56_04820</name>
</gene>
<dbReference type="InterPro" id="IPR052713">
    <property type="entry name" value="FeoA"/>
</dbReference>
<dbReference type="RefSeq" id="WP_109191143.1">
    <property type="nucleotide sequence ID" value="NZ_CP029255.1"/>
</dbReference>